<gene>
    <name evidence="2" type="ORF">FDP08_14110</name>
</gene>
<name>A0A4U6R9M0_9GAMM</name>
<evidence type="ECO:0000313" key="2">
    <source>
        <dbReference type="EMBL" id="TKV69146.1"/>
    </source>
</evidence>
<evidence type="ECO:0000313" key="3">
    <source>
        <dbReference type="Proteomes" id="UP000308488"/>
    </source>
</evidence>
<keyword evidence="1" id="KW-1133">Transmembrane helix</keyword>
<dbReference type="OrthoDB" id="6373214at2"/>
<comment type="caution">
    <text evidence="2">The sequence shown here is derived from an EMBL/GenBank/DDBJ whole genome shotgun (WGS) entry which is preliminary data.</text>
</comment>
<organism evidence="2 3">
    <name type="scientific">Marinobacter panjinensis</name>
    <dbReference type="NCBI Taxonomy" id="2576384"/>
    <lineage>
        <taxon>Bacteria</taxon>
        <taxon>Pseudomonadati</taxon>
        <taxon>Pseudomonadota</taxon>
        <taxon>Gammaproteobacteria</taxon>
        <taxon>Pseudomonadales</taxon>
        <taxon>Marinobacteraceae</taxon>
        <taxon>Marinobacter</taxon>
    </lineage>
</organism>
<sequence>MSRYVLSKKATKKTSNSLKPLFSFVFIGLILLLMFIRAGSEDFGEYSDWQTIVVNGKSRSPQGSFSIETAGTEYPIALPNSNARTFWYQVDYFDEVQVRLTEGRRIAALRFREEEIYGIDEFEEAAERTYSTLTDKMIQISVIYSIIMIFLIVKERS</sequence>
<dbReference type="Proteomes" id="UP000308488">
    <property type="component" value="Unassembled WGS sequence"/>
</dbReference>
<protein>
    <submittedName>
        <fullName evidence="2">Uncharacterized protein</fullName>
    </submittedName>
</protein>
<feature type="transmembrane region" description="Helical" evidence="1">
    <location>
        <begin position="137"/>
        <end position="153"/>
    </location>
</feature>
<dbReference type="EMBL" id="SZYH01000001">
    <property type="protein sequence ID" value="TKV69146.1"/>
    <property type="molecule type" value="Genomic_DNA"/>
</dbReference>
<feature type="transmembrane region" description="Helical" evidence="1">
    <location>
        <begin position="21"/>
        <end position="39"/>
    </location>
</feature>
<keyword evidence="1" id="KW-0812">Transmembrane</keyword>
<accession>A0A4U6R9M0</accession>
<keyword evidence="1" id="KW-0472">Membrane</keyword>
<dbReference type="RefSeq" id="WP_137436761.1">
    <property type="nucleotide sequence ID" value="NZ_SZYH01000001.1"/>
</dbReference>
<proteinExistence type="predicted"/>
<keyword evidence="3" id="KW-1185">Reference proteome</keyword>
<dbReference type="AlphaFoldDB" id="A0A4U6R9M0"/>
<evidence type="ECO:0000256" key="1">
    <source>
        <dbReference type="SAM" id="Phobius"/>
    </source>
</evidence>
<reference evidence="2 3" key="1">
    <citation type="submission" date="2019-05" db="EMBL/GenBank/DDBJ databases">
        <title>Marinobacter panjinensis sp. nov., a moderately halophilic bacterium isolated from sea tidal flat environment.</title>
        <authorList>
            <person name="Yang W."/>
            <person name="An M."/>
            <person name="He W."/>
            <person name="Luo X."/>
            <person name="Zhu L."/>
            <person name="Chen G."/>
            <person name="Zhang Y."/>
            <person name="Wang Y."/>
        </authorList>
    </citation>
    <scope>NUCLEOTIDE SEQUENCE [LARGE SCALE GENOMIC DNA]</scope>
    <source>
        <strain evidence="2 3">PJ-16</strain>
    </source>
</reference>